<dbReference type="GO" id="GO:0004425">
    <property type="term" value="F:indole-3-glycerol-phosphate synthase activity"/>
    <property type="evidence" value="ECO:0007669"/>
    <property type="project" value="UniProtKB-UniRule"/>
</dbReference>
<dbReference type="PROSITE" id="PS00614">
    <property type="entry name" value="IGPS"/>
    <property type="match status" value="1"/>
</dbReference>
<keyword evidence="6 8" id="KW-0057">Aromatic amino acid biosynthesis</keyword>
<evidence type="ECO:0000256" key="4">
    <source>
        <dbReference type="ARBA" id="ARBA00022793"/>
    </source>
</evidence>
<dbReference type="RefSeq" id="WP_009575086.1">
    <property type="nucleotide sequence ID" value="NZ_AEIG01000019.1"/>
</dbReference>
<keyword evidence="5 8" id="KW-0822">Tryptophan biosynthesis</keyword>
<dbReference type="CDD" id="cd00331">
    <property type="entry name" value="IGPS"/>
    <property type="match status" value="1"/>
</dbReference>
<evidence type="ECO:0000256" key="1">
    <source>
        <dbReference type="ARBA" id="ARBA00001633"/>
    </source>
</evidence>
<dbReference type="InterPro" id="IPR011060">
    <property type="entry name" value="RibuloseP-bd_barrel"/>
</dbReference>
<reference evidence="9 10" key="1">
    <citation type="journal article" date="2011" name="J. Bacteriol.">
        <title>Genome sequence of strain IMCC3088, a proteorhodopsin-containing marine bacterium belonging to the OM60/NOR5 clade.</title>
        <authorList>
            <person name="Jang Y."/>
            <person name="Oh H.M."/>
            <person name="Kang I."/>
            <person name="Lee K."/>
            <person name="Yang S.J."/>
            <person name="Cho J.C."/>
        </authorList>
    </citation>
    <scope>NUCLEOTIDE SEQUENCE [LARGE SCALE GENOMIC DNA]</scope>
    <source>
        <strain evidence="9 10">IMCC3088</strain>
    </source>
</reference>
<keyword evidence="3 8" id="KW-0028">Amino-acid biosynthesis</keyword>
<dbReference type="AlphaFoldDB" id="F3L066"/>
<organism evidence="9 10">
    <name type="scientific">Aequoribacter fuscus</name>
    <dbReference type="NCBI Taxonomy" id="2518989"/>
    <lineage>
        <taxon>Bacteria</taxon>
        <taxon>Pseudomonadati</taxon>
        <taxon>Pseudomonadota</taxon>
        <taxon>Gammaproteobacteria</taxon>
        <taxon>Cellvibrionales</taxon>
        <taxon>Halieaceae</taxon>
        <taxon>Aequoribacter</taxon>
    </lineage>
</organism>
<dbReference type="STRING" id="2518989.IMCC3088_761"/>
<dbReference type="SUPFAM" id="SSF51366">
    <property type="entry name" value="Ribulose-phoshate binding barrel"/>
    <property type="match status" value="1"/>
</dbReference>
<dbReference type="eggNOG" id="COG0134">
    <property type="taxonomic scope" value="Bacteria"/>
</dbReference>
<keyword evidence="7 8" id="KW-0456">Lyase</keyword>
<name>F3L066_9GAMM</name>
<dbReference type="Pfam" id="PF00218">
    <property type="entry name" value="IGPS"/>
    <property type="match status" value="1"/>
</dbReference>
<evidence type="ECO:0000256" key="6">
    <source>
        <dbReference type="ARBA" id="ARBA00023141"/>
    </source>
</evidence>
<evidence type="ECO:0000256" key="7">
    <source>
        <dbReference type="ARBA" id="ARBA00023239"/>
    </source>
</evidence>
<proteinExistence type="inferred from homology"/>
<protein>
    <recommendedName>
        <fullName evidence="8">Indole-3-glycerol phosphate synthase</fullName>
        <shortName evidence="8">IGPS</shortName>
        <ecNumber evidence="8">4.1.1.48</ecNumber>
    </recommendedName>
</protein>
<comment type="pathway">
    <text evidence="2 8">Amino-acid biosynthesis; L-tryptophan biosynthesis; L-tryptophan from chorismate: step 4/5.</text>
</comment>
<dbReference type="GO" id="GO:0004640">
    <property type="term" value="F:phosphoribosylanthranilate isomerase activity"/>
    <property type="evidence" value="ECO:0007669"/>
    <property type="project" value="TreeGrafter"/>
</dbReference>
<dbReference type="InterPro" id="IPR013785">
    <property type="entry name" value="Aldolase_TIM"/>
</dbReference>
<dbReference type="EMBL" id="AEIG01000019">
    <property type="protein sequence ID" value="EGG30279.1"/>
    <property type="molecule type" value="Genomic_DNA"/>
</dbReference>
<comment type="caution">
    <text evidence="9">The sequence shown here is derived from an EMBL/GenBank/DDBJ whole genome shotgun (WGS) entry which is preliminary data.</text>
</comment>
<evidence type="ECO:0000256" key="2">
    <source>
        <dbReference type="ARBA" id="ARBA00004696"/>
    </source>
</evidence>
<evidence type="ECO:0000256" key="8">
    <source>
        <dbReference type="HAMAP-Rule" id="MF_00134"/>
    </source>
</evidence>
<dbReference type="OrthoDB" id="9804217at2"/>
<dbReference type="Gene3D" id="3.20.20.70">
    <property type="entry name" value="Aldolase class I"/>
    <property type="match status" value="1"/>
</dbReference>
<dbReference type="NCBIfam" id="NF001377">
    <property type="entry name" value="PRK00278.2-4"/>
    <property type="match status" value="1"/>
</dbReference>
<dbReference type="EC" id="4.1.1.48" evidence="8"/>
<keyword evidence="10" id="KW-1185">Reference proteome</keyword>
<dbReference type="UniPathway" id="UPA00035">
    <property type="reaction ID" value="UER00043"/>
</dbReference>
<dbReference type="NCBIfam" id="NF001373">
    <property type="entry name" value="PRK00278.1-6"/>
    <property type="match status" value="1"/>
</dbReference>
<dbReference type="GO" id="GO:0000162">
    <property type="term" value="P:L-tryptophan biosynthetic process"/>
    <property type="evidence" value="ECO:0007669"/>
    <property type="project" value="UniProtKB-UniRule"/>
</dbReference>
<keyword evidence="4 8" id="KW-0210">Decarboxylase</keyword>
<comment type="similarity">
    <text evidence="8">Belongs to the TrpC family.</text>
</comment>
<sequence length="264" mass="28753">MSTPTILRTIVARKYEEVADRKRQLTLSNLEELQSEQSPVRDFTGALVARCSNNEPGIIAEVKKASPSKGVIRADFRPGDIAECYAGAGAACLSVLTDIDFFQGSDAYLKEARSACDLPVLRKDFTVDDYQIAEARAIGADAILLIAAVLDDAQLADLYAASTHYGLHTLIEVHDANELERALRLEAPLLGINNRDLHTFNTDLQTTISLLPEIPEGVTVITESGIHTREDVALMRSNHVNGFLIGEAFMKQTDPGEALKALFA</sequence>
<dbReference type="FunFam" id="3.20.20.70:FF:000024">
    <property type="entry name" value="Indole-3-glycerol phosphate synthase"/>
    <property type="match status" value="1"/>
</dbReference>
<dbReference type="PANTHER" id="PTHR22854:SF2">
    <property type="entry name" value="INDOLE-3-GLYCEROL-PHOSPHATE SYNTHASE"/>
    <property type="match status" value="1"/>
</dbReference>
<dbReference type="InterPro" id="IPR013798">
    <property type="entry name" value="Indole-3-glycerol_P_synth_dom"/>
</dbReference>
<dbReference type="PANTHER" id="PTHR22854">
    <property type="entry name" value="TRYPTOPHAN BIOSYNTHESIS PROTEIN"/>
    <property type="match status" value="1"/>
</dbReference>
<dbReference type="InterPro" id="IPR001468">
    <property type="entry name" value="Indole-3-GlycerolPSynthase_CS"/>
</dbReference>
<dbReference type="HAMAP" id="MF_00134_B">
    <property type="entry name" value="IGPS_B"/>
    <property type="match status" value="1"/>
</dbReference>
<comment type="catalytic activity">
    <reaction evidence="1 8">
        <text>1-(2-carboxyphenylamino)-1-deoxy-D-ribulose 5-phosphate + H(+) = (1S,2R)-1-C-(indol-3-yl)glycerol 3-phosphate + CO2 + H2O</text>
        <dbReference type="Rhea" id="RHEA:23476"/>
        <dbReference type="ChEBI" id="CHEBI:15377"/>
        <dbReference type="ChEBI" id="CHEBI:15378"/>
        <dbReference type="ChEBI" id="CHEBI:16526"/>
        <dbReference type="ChEBI" id="CHEBI:58613"/>
        <dbReference type="ChEBI" id="CHEBI:58866"/>
        <dbReference type="EC" id="4.1.1.48"/>
    </reaction>
</comment>
<evidence type="ECO:0000256" key="3">
    <source>
        <dbReference type="ARBA" id="ARBA00022605"/>
    </source>
</evidence>
<gene>
    <name evidence="8" type="primary">trpC</name>
    <name evidence="9" type="ORF">IMCC3088_761</name>
</gene>
<dbReference type="InterPro" id="IPR045186">
    <property type="entry name" value="Indole-3-glycerol_P_synth"/>
</dbReference>
<accession>F3L066</accession>
<evidence type="ECO:0000313" key="9">
    <source>
        <dbReference type="EMBL" id="EGG30279.1"/>
    </source>
</evidence>
<evidence type="ECO:0000313" key="10">
    <source>
        <dbReference type="Proteomes" id="UP000005615"/>
    </source>
</evidence>
<dbReference type="Proteomes" id="UP000005615">
    <property type="component" value="Unassembled WGS sequence"/>
</dbReference>
<evidence type="ECO:0000256" key="5">
    <source>
        <dbReference type="ARBA" id="ARBA00022822"/>
    </source>
</evidence>